<dbReference type="AlphaFoldDB" id="A0A5J4S9S7"/>
<evidence type="ECO:0000313" key="4">
    <source>
        <dbReference type="EMBL" id="KAA6342854.1"/>
    </source>
</evidence>
<dbReference type="Pfam" id="PF02731">
    <property type="entry name" value="SKIP_SNW"/>
    <property type="match status" value="1"/>
</dbReference>
<evidence type="ECO:0000259" key="3">
    <source>
        <dbReference type="Pfam" id="PF02731"/>
    </source>
</evidence>
<evidence type="ECO:0000256" key="2">
    <source>
        <dbReference type="SAM" id="MobiDB-lite"/>
    </source>
</evidence>
<comment type="similarity">
    <text evidence="1">Belongs to the SNW family.</text>
</comment>
<dbReference type="GO" id="GO:0000398">
    <property type="term" value="P:mRNA splicing, via spliceosome"/>
    <property type="evidence" value="ECO:0007669"/>
    <property type="project" value="InterPro"/>
</dbReference>
<protein>
    <submittedName>
        <fullName evidence="4">Putative SNW/SKI-interacting protein A</fullName>
    </submittedName>
</protein>
<dbReference type="InterPro" id="IPR004015">
    <property type="entry name" value="SKI-int_prot_SKIP_SNW-dom"/>
</dbReference>
<dbReference type="InterPro" id="IPR017862">
    <property type="entry name" value="SKI-int_prot_SKIP"/>
</dbReference>
<dbReference type="EMBL" id="SNRW01040588">
    <property type="protein sequence ID" value="KAA6342854.1"/>
    <property type="molecule type" value="Genomic_DNA"/>
</dbReference>
<feature type="non-terminal residue" evidence="4">
    <location>
        <position position="253"/>
    </location>
</feature>
<dbReference type="GO" id="GO:0005681">
    <property type="term" value="C:spliceosomal complex"/>
    <property type="evidence" value="ECO:0007669"/>
    <property type="project" value="InterPro"/>
</dbReference>
<reference evidence="4 5" key="1">
    <citation type="submission" date="2019-03" db="EMBL/GenBank/DDBJ databases">
        <title>Single cell metagenomics reveals metabolic interactions within the superorganism composed of flagellate Streblomastix strix and complex community of Bacteroidetes bacteria on its surface.</title>
        <authorList>
            <person name="Treitli S.C."/>
            <person name="Kolisko M."/>
            <person name="Husnik F."/>
            <person name="Keeling P."/>
            <person name="Hampl V."/>
        </authorList>
    </citation>
    <scope>NUCLEOTIDE SEQUENCE [LARGE SCALE GENOMIC DNA]</scope>
    <source>
        <strain evidence="4">ST1C</strain>
    </source>
</reference>
<sequence length="253" mass="29426">MVGEEQRFPRPRKEELERIRLETQEAIQKIVRVKIQASQPSTPIQEGDGTRFVRYTPSSQSLHHEEMPQQRIIRISAMPVDPLEPPKFKVRNQIRDPPPPSAPVMHSPPRKLTPEEQQSWKIPACISNWKNPKGYTISLENREVVDGRNLKDVVVSDKFAKVTDSLYIAERIAREEIEKRAALQNKVVSEQKAERDLKLREAAIQARMERSQIQYSDNRNEQVNTMIPVKRKREDDESVYTNTNSQDLEQQNI</sequence>
<dbReference type="PANTHER" id="PTHR12096">
    <property type="entry name" value="NUCLEAR PROTEIN SKIP-RELATED"/>
    <property type="match status" value="1"/>
</dbReference>
<feature type="compositionally biased region" description="Polar residues" evidence="2">
    <location>
        <begin position="211"/>
        <end position="225"/>
    </location>
</feature>
<proteinExistence type="inferred from homology"/>
<feature type="region of interest" description="Disordered" evidence="2">
    <location>
        <begin position="91"/>
        <end position="116"/>
    </location>
</feature>
<dbReference type="Proteomes" id="UP000324800">
    <property type="component" value="Unassembled WGS sequence"/>
</dbReference>
<gene>
    <name evidence="4" type="ORF">EZS28_052356</name>
</gene>
<comment type="caution">
    <text evidence="4">The sequence shown here is derived from an EMBL/GenBank/DDBJ whole genome shotgun (WGS) entry which is preliminary data.</text>
</comment>
<name>A0A5J4S9S7_9EUKA</name>
<organism evidence="4 5">
    <name type="scientific">Streblomastix strix</name>
    <dbReference type="NCBI Taxonomy" id="222440"/>
    <lineage>
        <taxon>Eukaryota</taxon>
        <taxon>Metamonada</taxon>
        <taxon>Preaxostyla</taxon>
        <taxon>Oxymonadida</taxon>
        <taxon>Streblomastigidae</taxon>
        <taxon>Streblomastix</taxon>
    </lineage>
</organism>
<evidence type="ECO:0000313" key="5">
    <source>
        <dbReference type="Proteomes" id="UP000324800"/>
    </source>
</evidence>
<accession>A0A5J4S9S7</accession>
<dbReference type="OrthoDB" id="666364at2759"/>
<evidence type="ECO:0000256" key="1">
    <source>
        <dbReference type="ARBA" id="ARBA00010197"/>
    </source>
</evidence>
<feature type="compositionally biased region" description="Polar residues" evidence="2">
    <location>
        <begin position="239"/>
        <end position="253"/>
    </location>
</feature>
<feature type="region of interest" description="Disordered" evidence="2">
    <location>
        <begin position="211"/>
        <end position="253"/>
    </location>
</feature>
<feature type="domain" description="SKI-interacting protein SKIP SNW" evidence="3">
    <location>
        <begin position="52"/>
        <end position="210"/>
    </location>
</feature>